<feature type="transmembrane region" description="Helical" evidence="1">
    <location>
        <begin position="45"/>
        <end position="69"/>
    </location>
</feature>
<dbReference type="InterPro" id="IPR017850">
    <property type="entry name" value="Alkaline_phosphatase_core_sf"/>
</dbReference>
<name>A0A4R9KAQ6_9LEPT</name>
<evidence type="ECO:0000313" key="3">
    <source>
        <dbReference type="EMBL" id="TGL62818.1"/>
    </source>
</evidence>
<feature type="transmembrane region" description="Helical" evidence="1">
    <location>
        <begin position="164"/>
        <end position="181"/>
    </location>
</feature>
<dbReference type="InterPro" id="IPR052701">
    <property type="entry name" value="GAG_Ulvan_Degrading_Sulfatases"/>
</dbReference>
<feature type="domain" description="Sulfatase N-terminal" evidence="2">
    <location>
        <begin position="238"/>
        <end position="522"/>
    </location>
</feature>
<dbReference type="EMBL" id="RQGF01000015">
    <property type="protein sequence ID" value="TGL62818.1"/>
    <property type="molecule type" value="Genomic_DNA"/>
</dbReference>
<keyword evidence="1" id="KW-0472">Membrane</keyword>
<feature type="transmembrane region" description="Helical" evidence="1">
    <location>
        <begin position="76"/>
        <end position="100"/>
    </location>
</feature>
<dbReference type="OrthoDB" id="9762324at2"/>
<dbReference type="CDD" id="cd16017">
    <property type="entry name" value="LptA"/>
    <property type="match status" value="1"/>
</dbReference>
<sequence length="655" mass="75576">MGFLNKKKILEIFSRYSVWVLPSVILLSDIIVRDEILPTFKPLQWAFYILSFIYSVILYSAAIILLRILYQRTSKIAYYIVFSLILSFYTLTLIGSYGYYAYTGIMPNFFVFSFIFHEPLNSWTIVQGGFTKSSLFFGSLFFLVLGVSLWFTTIKQPLKYKFQVPVRMGVVIVFLAISGFLHNNTRFNDQVYVSDTNTIAFLWRNLYNHLTGDSLGSAGLQSRNKPRLPQILSNPNFNVLFVVTESLRKGSLGVYGYERNTTPFMSKFALTADRSQYFLFKKAFSNSSSTLLSFPSILTGVSPSQPVPMTHTYPLFWEYGKSANLSTFYITSHNLQWNNFEGFFKNSSIDFLWDKERSGLKVFNDIWIDDRETVKEFQKHLSELKTKGKKFAGVLHFNTNHFPYIIPEEAKVFPVDSVPDQYDNSVHHMDSLLEEVYTYLKKEGFLENTVVIFTSDHGESLFEHDYLGHIDSNYVETVSIPMLMYIPNSLKESINLQALRRNTERPVANTDLIPTIIDILNIENNPAIKRYSVNLEGRSLIRDVYGDRRIIITNNNEISLYKVGISYIKGNYHYIMNLNSNPSKERLFDLSKDPKELKDLWADTTEENKIHFREVVQDCGVCVELFTSQGLQYKPAVEDLETAELKKNSLKPAAF</sequence>
<protein>
    <submittedName>
        <fullName evidence="3">Phosphoethanolamine transferase</fullName>
    </submittedName>
</protein>
<dbReference type="PANTHER" id="PTHR43751">
    <property type="entry name" value="SULFATASE"/>
    <property type="match status" value="1"/>
</dbReference>
<feature type="transmembrane region" description="Helical" evidence="1">
    <location>
        <begin position="12"/>
        <end position="33"/>
    </location>
</feature>
<evidence type="ECO:0000313" key="4">
    <source>
        <dbReference type="Proteomes" id="UP000297762"/>
    </source>
</evidence>
<dbReference type="InterPro" id="IPR058130">
    <property type="entry name" value="PEA_transf_C"/>
</dbReference>
<dbReference type="SUPFAM" id="SSF53649">
    <property type="entry name" value="Alkaline phosphatase-like"/>
    <property type="match status" value="1"/>
</dbReference>
<keyword evidence="4" id="KW-1185">Reference proteome</keyword>
<evidence type="ECO:0000256" key="1">
    <source>
        <dbReference type="SAM" id="Phobius"/>
    </source>
</evidence>
<feature type="transmembrane region" description="Helical" evidence="1">
    <location>
        <begin position="133"/>
        <end position="152"/>
    </location>
</feature>
<keyword evidence="3" id="KW-0808">Transferase</keyword>
<reference evidence="3" key="1">
    <citation type="journal article" date="2019" name="PLoS Negl. Trop. Dis.">
        <title>Revisiting the worldwide diversity of Leptospira species in the environment.</title>
        <authorList>
            <person name="Vincent A.T."/>
            <person name="Schiettekatte O."/>
            <person name="Bourhy P."/>
            <person name="Veyrier F.J."/>
            <person name="Picardeau M."/>
        </authorList>
    </citation>
    <scope>NUCLEOTIDE SEQUENCE [LARGE SCALE GENOMIC DNA]</scope>
    <source>
        <strain evidence="3">201702455</strain>
    </source>
</reference>
<dbReference type="RefSeq" id="WP_135648942.1">
    <property type="nucleotide sequence ID" value="NZ_RQGF01000015.1"/>
</dbReference>
<dbReference type="Proteomes" id="UP000297762">
    <property type="component" value="Unassembled WGS sequence"/>
</dbReference>
<gene>
    <name evidence="3" type="ORF">EHQ64_07870</name>
</gene>
<dbReference type="GO" id="GO:0016740">
    <property type="term" value="F:transferase activity"/>
    <property type="evidence" value="ECO:0007669"/>
    <property type="project" value="UniProtKB-KW"/>
</dbReference>
<dbReference type="Pfam" id="PF00884">
    <property type="entry name" value="Sulfatase"/>
    <property type="match status" value="1"/>
</dbReference>
<keyword evidence="1" id="KW-0812">Transmembrane</keyword>
<organism evidence="3 4">
    <name type="scientific">Leptospira sarikeiensis</name>
    <dbReference type="NCBI Taxonomy" id="2484943"/>
    <lineage>
        <taxon>Bacteria</taxon>
        <taxon>Pseudomonadati</taxon>
        <taxon>Spirochaetota</taxon>
        <taxon>Spirochaetia</taxon>
        <taxon>Leptospirales</taxon>
        <taxon>Leptospiraceae</taxon>
        <taxon>Leptospira</taxon>
    </lineage>
</organism>
<keyword evidence="1" id="KW-1133">Transmembrane helix</keyword>
<comment type="caution">
    <text evidence="3">The sequence shown here is derived from an EMBL/GenBank/DDBJ whole genome shotgun (WGS) entry which is preliminary data.</text>
</comment>
<dbReference type="InterPro" id="IPR000917">
    <property type="entry name" value="Sulfatase_N"/>
</dbReference>
<accession>A0A4R9KAQ6</accession>
<dbReference type="Gene3D" id="3.40.720.10">
    <property type="entry name" value="Alkaline Phosphatase, subunit A"/>
    <property type="match status" value="1"/>
</dbReference>
<dbReference type="AlphaFoldDB" id="A0A4R9KAQ6"/>
<proteinExistence type="predicted"/>
<dbReference type="PANTHER" id="PTHR43751:SF3">
    <property type="entry name" value="SULFATASE N-TERMINAL DOMAIN-CONTAINING PROTEIN"/>
    <property type="match status" value="1"/>
</dbReference>
<evidence type="ECO:0000259" key="2">
    <source>
        <dbReference type="Pfam" id="PF00884"/>
    </source>
</evidence>